<reference evidence="1" key="1">
    <citation type="submission" date="2016-08" db="EMBL/GenBank/DDBJ databases">
        <authorList>
            <person name="Seilhamer J.J."/>
        </authorList>
    </citation>
    <scope>NUCLEOTIDE SEQUENCE</scope>
    <source>
        <strain evidence="1">86-1</strain>
    </source>
</reference>
<sequence>MALCLTGCCILSGTRQPVAKSYARAPANWPGLLRCGEAAKTQGIPVVVRTPDKSFRGWGRGGGDPFAKGSLPHKVFL</sequence>
<proteinExistence type="predicted"/>
<gene>
    <name evidence="1" type="ORF">KL86DES1_20255</name>
</gene>
<protein>
    <submittedName>
        <fullName evidence="1">Uncharacterized protein</fullName>
    </submittedName>
</protein>
<accession>A0A212L2W0</accession>
<dbReference type="EMBL" id="FMJC01000002">
    <property type="protein sequence ID" value="SCM71875.1"/>
    <property type="molecule type" value="Genomic_DNA"/>
</dbReference>
<evidence type="ECO:0000313" key="1">
    <source>
        <dbReference type="EMBL" id="SCM71875.1"/>
    </source>
</evidence>
<name>A0A212L2W0_9BACT</name>
<organism evidence="1">
    <name type="scientific">uncultured Desulfovibrio sp</name>
    <dbReference type="NCBI Taxonomy" id="167968"/>
    <lineage>
        <taxon>Bacteria</taxon>
        <taxon>Pseudomonadati</taxon>
        <taxon>Thermodesulfobacteriota</taxon>
        <taxon>Desulfovibrionia</taxon>
        <taxon>Desulfovibrionales</taxon>
        <taxon>Desulfovibrionaceae</taxon>
        <taxon>Desulfovibrio</taxon>
        <taxon>environmental samples</taxon>
    </lineage>
</organism>
<dbReference type="AlphaFoldDB" id="A0A212L2W0"/>